<evidence type="ECO:0000259" key="3">
    <source>
        <dbReference type="Pfam" id="PF17829"/>
    </source>
</evidence>
<dbReference type="Pfam" id="PF15979">
    <property type="entry name" value="Glyco_hydro_115"/>
    <property type="match status" value="1"/>
</dbReference>
<dbReference type="Gene3D" id="2.60.120.1620">
    <property type="match status" value="1"/>
</dbReference>
<organism evidence="4 5">
    <name type="scientific">Truncatella angustata</name>
    <dbReference type="NCBI Taxonomy" id="152316"/>
    <lineage>
        <taxon>Eukaryota</taxon>
        <taxon>Fungi</taxon>
        <taxon>Dikarya</taxon>
        <taxon>Ascomycota</taxon>
        <taxon>Pezizomycotina</taxon>
        <taxon>Sordariomycetes</taxon>
        <taxon>Xylariomycetidae</taxon>
        <taxon>Amphisphaeriales</taxon>
        <taxon>Sporocadaceae</taxon>
        <taxon>Truncatella</taxon>
    </lineage>
</organism>
<dbReference type="GeneID" id="70129847"/>
<dbReference type="InterPro" id="IPR041437">
    <property type="entry name" value="GH115_C"/>
</dbReference>
<feature type="domain" description="Gylcosyl hydrolase 115 C-terminal" evidence="3">
    <location>
        <begin position="799"/>
        <end position="972"/>
    </location>
</feature>
<protein>
    <recommendedName>
        <fullName evidence="3">Gylcosyl hydrolase 115 C-terminal domain-containing protein</fullName>
    </recommendedName>
</protein>
<dbReference type="OrthoDB" id="4849794at2759"/>
<dbReference type="AlphaFoldDB" id="A0A9P8RL78"/>
<evidence type="ECO:0000313" key="4">
    <source>
        <dbReference type="EMBL" id="KAH6645325.1"/>
    </source>
</evidence>
<dbReference type="InterPro" id="IPR042301">
    <property type="entry name" value="GH115_sf"/>
</dbReference>
<dbReference type="GO" id="GO:0016787">
    <property type="term" value="F:hydrolase activity"/>
    <property type="evidence" value="ECO:0007669"/>
    <property type="project" value="UniProtKB-KW"/>
</dbReference>
<evidence type="ECO:0000313" key="5">
    <source>
        <dbReference type="Proteomes" id="UP000758603"/>
    </source>
</evidence>
<evidence type="ECO:0000256" key="2">
    <source>
        <dbReference type="SAM" id="SignalP"/>
    </source>
</evidence>
<keyword evidence="1" id="KW-0378">Hydrolase</keyword>
<evidence type="ECO:0000256" key="1">
    <source>
        <dbReference type="ARBA" id="ARBA00022801"/>
    </source>
</evidence>
<sequence>MRFSIALVSGTVLGAASADIFSFSASSDDLKLASKDTAPVIALCKDESWAVQRTAQDLAWDFGRVVGLNGTVTIVDGNRDNLATWSSSRGRGDTPIIVAGTVGHSRLIDGLISERKLDVSSIKGKWESYTTQVIRNPINGVSWALVITGSDRRGTIYGLYDMSEQIGVSLWYWWADVPVQKKQAIWIGSSGKVQGPPSIKYRGFFINDEAPALAGWIAEKFPGGFGSDFYRLVFELCLRLKGNYVWPAMWGKMFYVDDALNGKLADDFGVIMGTSHHEPMARSEREQQIYLNGTWDWISNRDNIIKFFKDGIARARTWDTMWTMGMRGSGDVASPTLTAPALEDIIQVQQSLLEQGLNTTNLTSIPQTWVLYKEVGEYYKAGLKVPDSVTLLWTDDNSGNLLRVPLANETSRTAGAGVYYHFDYVGGPRSYKWINTIQLVKTWEQMSFAYTRGARQIWIANIGDIKTLEIPLTHFMDMAYDVTRYTTPDSTRIWIERWARREFGEHAAKPTVDILSQYGILLGRRKYELLSELPFAISTSNYDEAERNLDQWGKLLKQTQAVYDSLDKATQTAYFQMVLHPVLAGKTVVDLYTKVALNARFAKQGRASTNQIALEAGNLFAEDAKITDRYHTLNDGKWNHFVDQAHIGYTSWNDPPNNLNIMPNVTYISSSNTSAGLMGVGIQGTTAAYPQTKVLTTLSVDPYMPPSESRYIDIFARDNGTFAYTIFTNVSYVSVAETSGIIEAPGINSDSRNVITVDWDTAPAGLSLVSLNIINSIDNSSATVIVPVNKTTIAQDFKGFAESNGVIAIEASHYSSIANSGEVSYIEVPDYGRTLSGMKLWPVLVNSQSTDTGPALKYSLYTTTSTTKARLVVMFGPSLNHDPSRPLRFAYSIDGSAPVTAQPVTNIPIYTEPTVWRNAIVSGGWTSLVTLPAAVTVGAHELTLWLLEPGLVLQKVVLDMGGLKDSAMGPLESKPI</sequence>
<dbReference type="PANTHER" id="PTHR37842:SF2">
    <property type="entry name" value="GYLCOSYL HYDROLASE 115 C-TERMINAL DOMAIN-CONTAINING PROTEIN"/>
    <property type="match status" value="1"/>
</dbReference>
<feature type="chain" id="PRO_5040309392" description="Gylcosyl hydrolase 115 C-terminal domain-containing protein" evidence="2">
    <location>
        <begin position="19"/>
        <end position="976"/>
    </location>
</feature>
<dbReference type="PANTHER" id="PTHR37842">
    <property type="match status" value="1"/>
</dbReference>
<dbReference type="Proteomes" id="UP000758603">
    <property type="component" value="Unassembled WGS sequence"/>
</dbReference>
<dbReference type="InterPro" id="IPR031924">
    <property type="entry name" value="GH115"/>
</dbReference>
<dbReference type="Gene3D" id="1.20.58.2150">
    <property type="match status" value="1"/>
</dbReference>
<comment type="caution">
    <text evidence="4">The sequence shown here is derived from an EMBL/GenBank/DDBJ whole genome shotgun (WGS) entry which is preliminary data.</text>
</comment>
<dbReference type="RefSeq" id="XP_045951839.1">
    <property type="nucleotide sequence ID" value="XM_046100955.1"/>
</dbReference>
<reference evidence="4" key="1">
    <citation type="journal article" date="2021" name="Nat. Commun.">
        <title>Genetic determinants of endophytism in the Arabidopsis root mycobiome.</title>
        <authorList>
            <person name="Mesny F."/>
            <person name="Miyauchi S."/>
            <person name="Thiergart T."/>
            <person name="Pickel B."/>
            <person name="Atanasova L."/>
            <person name="Karlsson M."/>
            <person name="Huettel B."/>
            <person name="Barry K.W."/>
            <person name="Haridas S."/>
            <person name="Chen C."/>
            <person name="Bauer D."/>
            <person name="Andreopoulos W."/>
            <person name="Pangilinan J."/>
            <person name="LaButti K."/>
            <person name="Riley R."/>
            <person name="Lipzen A."/>
            <person name="Clum A."/>
            <person name="Drula E."/>
            <person name="Henrissat B."/>
            <person name="Kohler A."/>
            <person name="Grigoriev I.V."/>
            <person name="Martin F.M."/>
            <person name="Hacquard S."/>
        </authorList>
    </citation>
    <scope>NUCLEOTIDE SEQUENCE</scope>
    <source>
        <strain evidence="4">MPI-SDFR-AT-0073</strain>
    </source>
</reference>
<keyword evidence="5" id="KW-1185">Reference proteome</keyword>
<feature type="signal peptide" evidence="2">
    <location>
        <begin position="1"/>
        <end position="18"/>
    </location>
</feature>
<keyword evidence="2" id="KW-0732">Signal</keyword>
<dbReference type="Pfam" id="PF17829">
    <property type="entry name" value="GH115_C"/>
    <property type="match status" value="1"/>
</dbReference>
<dbReference type="Gene3D" id="3.20.20.520">
    <property type="entry name" value="Glycosyl hydrolase family 115"/>
    <property type="match status" value="1"/>
</dbReference>
<proteinExistence type="predicted"/>
<name>A0A9P8RL78_9PEZI</name>
<accession>A0A9P8RL78</accession>
<dbReference type="InterPro" id="IPR029018">
    <property type="entry name" value="Hex-like_dom2"/>
</dbReference>
<dbReference type="EMBL" id="JAGPXC010000011">
    <property type="protein sequence ID" value="KAH6645325.1"/>
    <property type="molecule type" value="Genomic_DNA"/>
</dbReference>
<dbReference type="Gene3D" id="3.30.379.10">
    <property type="entry name" value="Chitobiase/beta-hexosaminidase domain 2-like"/>
    <property type="match status" value="1"/>
</dbReference>
<gene>
    <name evidence="4" type="ORF">BKA67DRAFT_541554</name>
</gene>